<dbReference type="Pfam" id="PF00076">
    <property type="entry name" value="RRM_1"/>
    <property type="match status" value="1"/>
</dbReference>
<dbReference type="CDD" id="cd02440">
    <property type="entry name" value="AdoMet_MTases"/>
    <property type="match status" value="1"/>
</dbReference>
<evidence type="ECO:0000313" key="11">
    <source>
        <dbReference type="Proteomes" id="UP001307889"/>
    </source>
</evidence>
<dbReference type="InterPro" id="IPR012677">
    <property type="entry name" value="Nucleotide-bd_a/b_plait_sf"/>
</dbReference>
<keyword evidence="2 8" id="KW-0808">Transferase</keyword>
<dbReference type="Gene3D" id="2.40.50.1070">
    <property type="match status" value="1"/>
</dbReference>
<dbReference type="Gene3D" id="3.40.50.150">
    <property type="entry name" value="Vaccinia Virus protein VP39"/>
    <property type="match status" value="1"/>
</dbReference>
<dbReference type="PROSITE" id="PS01231">
    <property type="entry name" value="TRMA_2"/>
    <property type="match status" value="1"/>
</dbReference>
<dbReference type="InterPro" id="IPR035979">
    <property type="entry name" value="RBD_domain_sf"/>
</dbReference>
<dbReference type="InterPro" id="IPR000504">
    <property type="entry name" value="RRM_dom"/>
</dbReference>
<feature type="active site" description="Nucleophile" evidence="8">
    <location>
        <position position="519"/>
    </location>
</feature>
<dbReference type="SMART" id="SM00360">
    <property type="entry name" value="RRM"/>
    <property type="match status" value="1"/>
</dbReference>
<comment type="catalytic activity">
    <reaction evidence="6">
        <text>uridine(54) in tRNA + S-adenosyl-L-methionine = 5-methyluridine(54) in tRNA + S-adenosyl-L-homocysteine + H(+)</text>
        <dbReference type="Rhea" id="RHEA:42712"/>
        <dbReference type="Rhea" id="RHEA-COMP:10167"/>
        <dbReference type="Rhea" id="RHEA-COMP:10193"/>
        <dbReference type="ChEBI" id="CHEBI:15378"/>
        <dbReference type="ChEBI" id="CHEBI:57856"/>
        <dbReference type="ChEBI" id="CHEBI:59789"/>
        <dbReference type="ChEBI" id="CHEBI:65315"/>
        <dbReference type="ChEBI" id="CHEBI:74447"/>
        <dbReference type="EC" id="2.1.1.35"/>
    </reaction>
    <physiologicalReaction direction="left-to-right" evidence="6">
        <dbReference type="Rhea" id="RHEA:42713"/>
    </physiologicalReaction>
</comment>
<dbReference type="Gene3D" id="3.30.70.330">
    <property type="match status" value="1"/>
</dbReference>
<keyword evidence="1 8" id="KW-0489">Methyltransferase</keyword>
<evidence type="ECO:0000256" key="5">
    <source>
        <dbReference type="ARBA" id="ARBA00033763"/>
    </source>
</evidence>
<evidence type="ECO:0000256" key="8">
    <source>
        <dbReference type="PROSITE-ProRule" id="PRU01024"/>
    </source>
</evidence>
<keyword evidence="11" id="KW-1185">Reference proteome</keyword>
<reference evidence="10 11" key="1">
    <citation type="submission" date="2023-09" db="EMBL/GenBank/DDBJ databases">
        <title>Nesidiocoris tenuis whole genome shotgun sequence.</title>
        <authorList>
            <person name="Shibata T."/>
            <person name="Shimoda M."/>
            <person name="Kobayashi T."/>
            <person name="Uehara T."/>
        </authorList>
    </citation>
    <scope>NUCLEOTIDE SEQUENCE [LARGE SCALE GENOMIC DNA]</scope>
    <source>
        <strain evidence="10 11">Japan</strain>
    </source>
</reference>
<dbReference type="SUPFAM" id="SSF53335">
    <property type="entry name" value="S-adenosyl-L-methionine-dependent methyltransferases"/>
    <property type="match status" value="1"/>
</dbReference>
<comment type="similarity">
    <text evidence="8">Belongs to the class I-like SAM-binding methyltransferase superfamily. RNA M5U methyltransferase family.</text>
</comment>
<feature type="binding site" evidence="8">
    <location>
        <position position="491"/>
    </location>
    <ligand>
        <name>S-adenosyl-L-methionine</name>
        <dbReference type="ChEBI" id="CHEBI:59789"/>
    </ligand>
</feature>
<proteinExistence type="inferred from homology"/>
<keyword evidence="3 8" id="KW-0949">S-adenosyl-L-methionine</keyword>
<evidence type="ECO:0000256" key="3">
    <source>
        <dbReference type="ARBA" id="ARBA00022691"/>
    </source>
</evidence>
<dbReference type="InterPro" id="IPR010280">
    <property type="entry name" value="U5_MeTrfase_fam"/>
</dbReference>
<organism evidence="10 11">
    <name type="scientific">Nesidiocoris tenuis</name>
    <dbReference type="NCBI Taxonomy" id="355587"/>
    <lineage>
        <taxon>Eukaryota</taxon>
        <taxon>Metazoa</taxon>
        <taxon>Ecdysozoa</taxon>
        <taxon>Arthropoda</taxon>
        <taxon>Hexapoda</taxon>
        <taxon>Insecta</taxon>
        <taxon>Pterygota</taxon>
        <taxon>Neoptera</taxon>
        <taxon>Paraneoptera</taxon>
        <taxon>Hemiptera</taxon>
        <taxon>Heteroptera</taxon>
        <taxon>Panheteroptera</taxon>
        <taxon>Cimicomorpha</taxon>
        <taxon>Miridae</taxon>
        <taxon>Dicyphina</taxon>
        <taxon>Nesidiocoris</taxon>
    </lineage>
</organism>
<gene>
    <name evidence="10" type="ORF">NTJ_06611</name>
</gene>
<evidence type="ECO:0000259" key="9">
    <source>
        <dbReference type="PROSITE" id="PS50102"/>
    </source>
</evidence>
<evidence type="ECO:0000313" key="10">
    <source>
        <dbReference type="EMBL" id="BES93802.1"/>
    </source>
</evidence>
<sequence>MEENQPNPKPGVQDGEPEKVEAGLDEYAYKDVLFTSEVFKVELKNLPKYYGMAQLRKFLTKKMELNITKVKAPSVKSRGFAFVCFPSAEERDKALKVLDGAKFKNSTLGVKLAKPAPDPFVMKRKEEEADGPNKKPKIETEEEQNAMLQKCVSPLYDVPYEKQLSQKMDEAKTWISKLGFALVKANPALEEWAEKQKALNGGLVCKLHEIKSLPEFCESYRNKCEFTIGTNNLTQKRTVGFRLGSYASGTIEVAPIENVKIVPEVTAKAVKVFEKFVQASEYDVFSPATLKGHWKQLTVRVGTLTGQLMLIVGFHPQNLTDEEIKKVKEDVKTFFTEGDGNQLTVDSLYFEIMKRKDRGQTSQPAELLLGKESILESMCGLKFNISPQSFFQINTRCAELLVSTVKELADINEETVVFDICCGIGTFGLCLAKDCKKVMGVEIVDKAVQDARTNASQNGITNCEFFSGKAEDIITSVVKRVSNDRIVGIVDPPRAGLHKNAVLMLRKIENLNNFVYLSCDFKAAFNNFTDLGRPPSKTMSGAPFVPVAAVPVDVFPQTNHYEFILYFERLNINDDNTDSSTIVKNDVESAEIVSPSVENS</sequence>
<comment type="caution">
    <text evidence="8">Lacks conserved residue(s) required for the propagation of feature annotation.</text>
</comment>
<dbReference type="PANTHER" id="PTHR45904">
    <property type="entry name" value="TRNA (URACIL-5-)-METHYLTRANSFERASE"/>
    <property type="match status" value="1"/>
</dbReference>
<name>A0ABN7ATQ8_9HEMI</name>
<dbReference type="InterPro" id="IPR045850">
    <property type="entry name" value="TRM2_met"/>
</dbReference>
<dbReference type="InterPro" id="IPR030391">
    <property type="entry name" value="MeTrfase_TrmA_CS"/>
</dbReference>
<dbReference type="Pfam" id="PF05958">
    <property type="entry name" value="tRNA_U5-meth_tr"/>
    <property type="match status" value="1"/>
</dbReference>
<feature type="binding site" evidence="8">
    <location>
        <position position="392"/>
    </location>
    <ligand>
        <name>S-adenosyl-L-methionine</name>
        <dbReference type="ChEBI" id="CHEBI:59789"/>
    </ligand>
</feature>
<dbReference type="SUPFAM" id="SSF54928">
    <property type="entry name" value="RNA-binding domain, RBD"/>
    <property type="match status" value="1"/>
</dbReference>
<evidence type="ECO:0000256" key="4">
    <source>
        <dbReference type="ARBA" id="ARBA00022884"/>
    </source>
</evidence>
<protein>
    <recommendedName>
        <fullName evidence="5">tRNA (uracil(54)-C(5))-methyltransferase</fullName>
        <ecNumber evidence="5">2.1.1.35</ecNumber>
    </recommendedName>
</protein>
<evidence type="ECO:0000256" key="2">
    <source>
        <dbReference type="ARBA" id="ARBA00022679"/>
    </source>
</evidence>
<dbReference type="EC" id="2.1.1.35" evidence="5"/>
<feature type="domain" description="RRM" evidence="9">
    <location>
        <begin position="39"/>
        <end position="115"/>
    </location>
</feature>
<keyword evidence="4 7" id="KW-0694">RNA-binding</keyword>
<dbReference type="PANTHER" id="PTHR45904:SF2">
    <property type="entry name" value="TRNA (URACIL-5-)-METHYLTRANSFERASE HOMOLOG A"/>
    <property type="match status" value="1"/>
</dbReference>
<feature type="binding site" evidence="8">
    <location>
        <position position="442"/>
    </location>
    <ligand>
        <name>S-adenosyl-L-methionine</name>
        <dbReference type="ChEBI" id="CHEBI:59789"/>
    </ligand>
</feature>
<evidence type="ECO:0000256" key="7">
    <source>
        <dbReference type="PROSITE-ProRule" id="PRU00176"/>
    </source>
</evidence>
<accession>A0ABN7ATQ8</accession>
<evidence type="ECO:0000256" key="6">
    <source>
        <dbReference type="ARBA" id="ARBA00047278"/>
    </source>
</evidence>
<evidence type="ECO:0000256" key="1">
    <source>
        <dbReference type="ARBA" id="ARBA00022603"/>
    </source>
</evidence>
<dbReference type="EMBL" id="AP028912">
    <property type="protein sequence ID" value="BES93802.1"/>
    <property type="molecule type" value="Genomic_DNA"/>
</dbReference>
<dbReference type="PROSITE" id="PS51687">
    <property type="entry name" value="SAM_MT_RNA_M5U"/>
    <property type="match status" value="1"/>
</dbReference>
<dbReference type="Proteomes" id="UP001307889">
    <property type="component" value="Chromosome 4"/>
</dbReference>
<dbReference type="InterPro" id="IPR029063">
    <property type="entry name" value="SAM-dependent_MTases_sf"/>
</dbReference>
<dbReference type="PROSITE" id="PS50102">
    <property type="entry name" value="RRM"/>
    <property type="match status" value="1"/>
</dbReference>